<comment type="subcellular location">
    <subcellularLocation>
        <location evidence="1">Membrane</location>
        <topology evidence="1">Multi-pass membrane protein</topology>
    </subcellularLocation>
    <subcellularLocation>
        <location evidence="7">Mitochondrion inner membrane</location>
        <topology evidence="7">Multi-pass membrane protein</topology>
    </subcellularLocation>
</comment>
<feature type="transmembrane region" description="Helical" evidence="9">
    <location>
        <begin position="299"/>
        <end position="321"/>
    </location>
</feature>
<evidence type="ECO:0000256" key="3">
    <source>
        <dbReference type="ARBA" id="ARBA00021009"/>
    </source>
</evidence>
<organism evidence="10">
    <name type="scientific">Macrophiothrix sp</name>
    <dbReference type="NCBI Taxonomy" id="3135532"/>
    <lineage>
        <taxon>Eukaryota</taxon>
        <taxon>Metazoa</taxon>
        <taxon>Echinodermata</taxon>
        <taxon>Eleutherozoa</taxon>
        <taxon>Asterozoa</taxon>
        <taxon>Ophiuroidea</taxon>
        <taxon>Myophiuroidea</taxon>
        <taxon>Metophiurida</taxon>
        <taxon>Ophintegrida</taxon>
        <taxon>Amphilepidida</taxon>
        <taxon>Ophiurina</taxon>
        <taxon>Gnathophiurina</taxon>
        <taxon>Ophiactoidea</taxon>
        <taxon>Ophiotrichidae</taxon>
        <taxon>Macrophiothrix</taxon>
    </lineage>
</organism>
<evidence type="ECO:0000256" key="7">
    <source>
        <dbReference type="RuleBase" id="RU000471"/>
    </source>
</evidence>
<keyword evidence="7" id="KW-0520">NAD</keyword>
<geneLocation type="mitochondrion" evidence="10"/>
<keyword evidence="5 9" id="KW-1133">Transmembrane helix</keyword>
<feature type="transmembrane region" description="Helical" evidence="9">
    <location>
        <begin position="235"/>
        <end position="259"/>
    </location>
</feature>
<evidence type="ECO:0000256" key="5">
    <source>
        <dbReference type="ARBA" id="ARBA00022989"/>
    </source>
</evidence>
<keyword evidence="8" id="KW-0830">Ubiquinone</keyword>
<dbReference type="InterPro" id="IPR001694">
    <property type="entry name" value="NADH_UbQ_OxRdtase_su1/FPO"/>
</dbReference>
<evidence type="ECO:0000256" key="4">
    <source>
        <dbReference type="ARBA" id="ARBA00022692"/>
    </source>
</evidence>
<gene>
    <name evidence="10" type="primary">nad1</name>
</gene>
<dbReference type="PROSITE" id="PS00668">
    <property type="entry name" value="COMPLEX1_ND1_2"/>
    <property type="match status" value="1"/>
</dbReference>
<evidence type="ECO:0000256" key="8">
    <source>
        <dbReference type="RuleBase" id="RU000473"/>
    </source>
</evidence>
<feature type="transmembrane region" description="Helical" evidence="9">
    <location>
        <begin position="7"/>
        <end position="34"/>
    </location>
</feature>
<dbReference type="GO" id="GO:0003954">
    <property type="term" value="F:NADH dehydrogenase activity"/>
    <property type="evidence" value="ECO:0007669"/>
    <property type="project" value="TreeGrafter"/>
</dbReference>
<sequence length="330" mass="37231">MLNFSSLLNILFVVFVFIANFLGVVVPVLLGVAILTLLERKVIGYMQFRKGPNLVGPLGLLQPLADGLKLFIKENFNPVSSTSLMFFLAPSSFFLLAVVLWSVVPLSISLVNLQLSFLFVLGISSLSAYPVLVAGWASNSKYALLGSLRGGAQIVSYEVSFSLIILPLVCFLGSWNLSLFGESQYFCIYLCPFLPLFAMWYISCLAETNRAPFDLTEGESELVSGYNVEFSGAPFALFFIGEYANIILINVLTAIIFLWGNFYWLSFFNPIFLSFLGSFLIFSFLWVRSSFPRIRYDQLMMLMWKAFLPLCISFIFFYFAIEYLFLGNFI</sequence>
<dbReference type="AlphaFoldDB" id="A0AAU6PX37"/>
<keyword evidence="4 7" id="KW-0812">Transmembrane</keyword>
<name>A0AAU6PX37_9ECHI</name>
<dbReference type="GO" id="GO:0009060">
    <property type="term" value="P:aerobic respiration"/>
    <property type="evidence" value="ECO:0007669"/>
    <property type="project" value="TreeGrafter"/>
</dbReference>
<accession>A0AAU6PX37</accession>
<evidence type="ECO:0000256" key="9">
    <source>
        <dbReference type="SAM" id="Phobius"/>
    </source>
</evidence>
<dbReference type="InterPro" id="IPR018086">
    <property type="entry name" value="NADH_UbQ_OxRdtase_su1_CS"/>
</dbReference>
<dbReference type="PANTHER" id="PTHR11432:SF3">
    <property type="entry name" value="NADH-UBIQUINONE OXIDOREDUCTASE CHAIN 1"/>
    <property type="match status" value="1"/>
</dbReference>
<evidence type="ECO:0000256" key="6">
    <source>
        <dbReference type="ARBA" id="ARBA00023136"/>
    </source>
</evidence>
<proteinExistence type="inferred from homology"/>
<comment type="catalytic activity">
    <reaction evidence="8">
        <text>a ubiquinone + NADH + 5 H(+)(in) = a ubiquinol + NAD(+) + 4 H(+)(out)</text>
        <dbReference type="Rhea" id="RHEA:29091"/>
        <dbReference type="Rhea" id="RHEA-COMP:9565"/>
        <dbReference type="Rhea" id="RHEA-COMP:9566"/>
        <dbReference type="ChEBI" id="CHEBI:15378"/>
        <dbReference type="ChEBI" id="CHEBI:16389"/>
        <dbReference type="ChEBI" id="CHEBI:17976"/>
        <dbReference type="ChEBI" id="CHEBI:57540"/>
        <dbReference type="ChEBI" id="CHEBI:57945"/>
        <dbReference type="EC" id="7.1.1.2"/>
    </reaction>
</comment>
<evidence type="ECO:0000256" key="2">
    <source>
        <dbReference type="ARBA" id="ARBA00010535"/>
    </source>
</evidence>
<evidence type="ECO:0000313" key="10">
    <source>
        <dbReference type="EMBL" id="WYA84608.1"/>
    </source>
</evidence>
<feature type="transmembrane region" description="Helical" evidence="9">
    <location>
        <begin position="116"/>
        <end position="138"/>
    </location>
</feature>
<comment type="similarity">
    <text evidence="2 7">Belongs to the complex I subunit 1 family.</text>
</comment>
<reference evidence="10" key="1">
    <citation type="submission" date="2022-06" db="EMBL/GenBank/DDBJ databases">
        <title>Macrophiothrix sp.ZBJ-48 mitochondrion, complete genome.</title>
        <authorList>
            <person name="Deng Z."/>
            <person name="Liao X."/>
        </authorList>
    </citation>
    <scope>NUCLEOTIDE SEQUENCE</scope>
</reference>
<keyword evidence="6 9" id="KW-0472">Membrane</keyword>
<evidence type="ECO:0000256" key="1">
    <source>
        <dbReference type="ARBA" id="ARBA00004141"/>
    </source>
</evidence>
<dbReference type="GO" id="GO:0005743">
    <property type="term" value="C:mitochondrial inner membrane"/>
    <property type="evidence" value="ECO:0007669"/>
    <property type="project" value="UniProtKB-SubCell"/>
</dbReference>
<protein>
    <recommendedName>
        <fullName evidence="3 8">NADH-ubiquinone oxidoreductase chain 1</fullName>
        <ecNumber evidence="8">7.1.1.2</ecNumber>
    </recommendedName>
</protein>
<dbReference type="EC" id="7.1.1.2" evidence="8"/>
<dbReference type="Pfam" id="PF00146">
    <property type="entry name" value="NADHdh"/>
    <property type="match status" value="1"/>
</dbReference>
<feature type="transmembrane region" description="Helical" evidence="9">
    <location>
        <begin position="159"/>
        <end position="177"/>
    </location>
</feature>
<dbReference type="HAMAP" id="MF_01350">
    <property type="entry name" value="NDH1_NuoH"/>
    <property type="match status" value="1"/>
</dbReference>
<feature type="transmembrane region" description="Helical" evidence="9">
    <location>
        <begin position="265"/>
        <end position="287"/>
    </location>
</feature>
<feature type="transmembrane region" description="Helical" evidence="9">
    <location>
        <begin position="183"/>
        <end position="202"/>
    </location>
</feature>
<dbReference type="EMBL" id="ON758773">
    <property type="protein sequence ID" value="WYA84608.1"/>
    <property type="molecule type" value="Genomic_DNA"/>
</dbReference>
<keyword evidence="8 10" id="KW-0496">Mitochondrion</keyword>
<dbReference type="GO" id="GO:0008137">
    <property type="term" value="F:NADH dehydrogenase (ubiquinone) activity"/>
    <property type="evidence" value="ECO:0007669"/>
    <property type="project" value="UniProtKB-EC"/>
</dbReference>
<dbReference type="PANTHER" id="PTHR11432">
    <property type="entry name" value="NADH DEHYDROGENASE SUBUNIT 1"/>
    <property type="match status" value="1"/>
</dbReference>
<feature type="transmembrane region" description="Helical" evidence="9">
    <location>
        <begin position="84"/>
        <end position="104"/>
    </location>
</feature>
<dbReference type="PROSITE" id="PS00667">
    <property type="entry name" value="COMPLEX1_ND1_1"/>
    <property type="match status" value="1"/>
</dbReference>